<evidence type="ECO:0000256" key="1">
    <source>
        <dbReference type="SAM" id="MobiDB-lite"/>
    </source>
</evidence>
<dbReference type="Pfam" id="PF00535">
    <property type="entry name" value="Glycos_transf_2"/>
    <property type="match status" value="1"/>
</dbReference>
<dbReference type="InterPro" id="IPR001173">
    <property type="entry name" value="Glyco_trans_2-like"/>
</dbReference>
<accession>A0ABQ2HU89</accession>
<dbReference type="Proteomes" id="UP000623461">
    <property type="component" value="Unassembled WGS sequence"/>
</dbReference>
<reference evidence="4" key="1">
    <citation type="journal article" date="2019" name="Int. J. Syst. Evol. Microbiol.">
        <title>The Global Catalogue of Microorganisms (GCM) 10K type strain sequencing project: providing services to taxonomists for standard genome sequencing and annotation.</title>
        <authorList>
            <consortium name="The Broad Institute Genomics Platform"/>
            <consortium name="The Broad Institute Genome Sequencing Center for Infectious Disease"/>
            <person name="Wu L."/>
            <person name="Ma J."/>
        </authorList>
    </citation>
    <scope>NUCLEOTIDE SEQUENCE [LARGE SCALE GENOMIC DNA]</scope>
    <source>
        <strain evidence="4">JCM 1365</strain>
    </source>
</reference>
<evidence type="ECO:0000259" key="2">
    <source>
        <dbReference type="Pfam" id="PF00535"/>
    </source>
</evidence>
<proteinExistence type="predicted"/>
<sequence>MSAPPSTGQRPDVTVEAIVVVHNGATWLAECLDGLAAQTLPPARLVIVDVASSDTSVAIAQAHSRVRRAIGSVEVVRLDARVPIGRAVERAIEALPVPADPASSWVWVLHDDSVPRANALAQLLQAGLRSKSVGVAGPKLVSWDDPRRLVEMGIQITRTGRRLGSPVRGEADQGQYATTAPTSSR</sequence>
<evidence type="ECO:0000313" key="4">
    <source>
        <dbReference type="Proteomes" id="UP000623461"/>
    </source>
</evidence>
<dbReference type="EMBL" id="BMNZ01000003">
    <property type="protein sequence ID" value="GGM91704.1"/>
    <property type="molecule type" value="Genomic_DNA"/>
</dbReference>
<dbReference type="PANTHER" id="PTHR43685:SF3">
    <property type="entry name" value="SLR2126 PROTEIN"/>
    <property type="match status" value="1"/>
</dbReference>
<dbReference type="InterPro" id="IPR050834">
    <property type="entry name" value="Glycosyltransf_2"/>
</dbReference>
<dbReference type="SUPFAM" id="SSF53448">
    <property type="entry name" value="Nucleotide-diphospho-sugar transferases"/>
    <property type="match status" value="1"/>
</dbReference>
<feature type="compositionally biased region" description="Polar residues" evidence="1">
    <location>
        <begin position="175"/>
        <end position="185"/>
    </location>
</feature>
<dbReference type="InterPro" id="IPR029044">
    <property type="entry name" value="Nucleotide-diphossugar_trans"/>
</dbReference>
<keyword evidence="4" id="KW-1185">Reference proteome</keyword>
<feature type="region of interest" description="Disordered" evidence="1">
    <location>
        <begin position="161"/>
        <end position="185"/>
    </location>
</feature>
<dbReference type="Gene3D" id="3.90.550.10">
    <property type="entry name" value="Spore Coat Polysaccharide Biosynthesis Protein SpsA, Chain A"/>
    <property type="match status" value="1"/>
</dbReference>
<gene>
    <name evidence="3" type="ORF">GCM10009721_16670</name>
</gene>
<protein>
    <recommendedName>
        <fullName evidence="2">Glycosyltransferase 2-like domain-containing protein</fullName>
    </recommendedName>
</protein>
<name>A0ABQ2HU89_9MICO</name>
<comment type="caution">
    <text evidence="3">The sequence shown here is derived from an EMBL/GenBank/DDBJ whole genome shotgun (WGS) entry which is preliminary data.</text>
</comment>
<evidence type="ECO:0000313" key="3">
    <source>
        <dbReference type="EMBL" id="GGM91704.1"/>
    </source>
</evidence>
<dbReference type="PANTHER" id="PTHR43685">
    <property type="entry name" value="GLYCOSYLTRANSFERASE"/>
    <property type="match status" value="1"/>
</dbReference>
<organism evidence="3 4">
    <name type="scientific">Terrabacter tumescens</name>
    <dbReference type="NCBI Taxonomy" id="60443"/>
    <lineage>
        <taxon>Bacteria</taxon>
        <taxon>Bacillati</taxon>
        <taxon>Actinomycetota</taxon>
        <taxon>Actinomycetes</taxon>
        <taxon>Micrococcales</taxon>
        <taxon>Intrasporangiaceae</taxon>
        <taxon>Terrabacter</taxon>
    </lineage>
</organism>
<feature type="domain" description="Glycosyltransferase 2-like" evidence="2">
    <location>
        <begin position="18"/>
        <end position="129"/>
    </location>
</feature>